<dbReference type="EMBL" id="JASBNA010000003">
    <property type="protein sequence ID" value="KAK7694001.1"/>
    <property type="molecule type" value="Genomic_DNA"/>
</dbReference>
<comment type="caution">
    <text evidence="2">The sequence shown here is derived from an EMBL/GenBank/DDBJ whole genome shotgun (WGS) entry which is preliminary data.</text>
</comment>
<sequence length="223" mass="24687">MSESPSPPQRSSNRQSTAPPSSRGTRQHLKTKPKEEYFMTLAETPGINISNIDKAAKYLHSNGLVDRTKPPSLDTLICGLLWIATQQIDAKHKGEIVDTIRSFAFYADAIQKDIVAENLLELATPRLTAMFNATETKLTEAADQHASKIGNITTQMEDVLQKTKNILDAQHSANKEATLPLETLIDKVTDRLDAIEKKIEVGSFISRQELCTSLLVDQLGLYP</sequence>
<dbReference type="Proteomes" id="UP001385951">
    <property type="component" value="Unassembled WGS sequence"/>
</dbReference>
<dbReference type="AlphaFoldDB" id="A0AAW0GML0"/>
<feature type="region of interest" description="Disordered" evidence="1">
    <location>
        <begin position="1"/>
        <end position="33"/>
    </location>
</feature>
<name>A0AAW0GML0_9APHY</name>
<reference evidence="2 3" key="1">
    <citation type="submission" date="2022-09" db="EMBL/GenBank/DDBJ databases">
        <authorList>
            <person name="Palmer J.M."/>
        </authorList>
    </citation>
    <scope>NUCLEOTIDE SEQUENCE [LARGE SCALE GENOMIC DNA]</scope>
    <source>
        <strain evidence="2 3">DSM 7382</strain>
    </source>
</reference>
<evidence type="ECO:0000256" key="1">
    <source>
        <dbReference type="SAM" id="MobiDB-lite"/>
    </source>
</evidence>
<evidence type="ECO:0000313" key="2">
    <source>
        <dbReference type="EMBL" id="KAK7694001.1"/>
    </source>
</evidence>
<proteinExistence type="predicted"/>
<accession>A0AAW0GML0</accession>
<evidence type="ECO:0000313" key="3">
    <source>
        <dbReference type="Proteomes" id="UP001385951"/>
    </source>
</evidence>
<gene>
    <name evidence="2" type="ORF">QCA50_003577</name>
</gene>
<protein>
    <submittedName>
        <fullName evidence="2">Uncharacterized protein</fullName>
    </submittedName>
</protein>
<organism evidence="2 3">
    <name type="scientific">Cerrena zonata</name>
    <dbReference type="NCBI Taxonomy" id="2478898"/>
    <lineage>
        <taxon>Eukaryota</taxon>
        <taxon>Fungi</taxon>
        <taxon>Dikarya</taxon>
        <taxon>Basidiomycota</taxon>
        <taxon>Agaricomycotina</taxon>
        <taxon>Agaricomycetes</taxon>
        <taxon>Polyporales</taxon>
        <taxon>Cerrenaceae</taxon>
        <taxon>Cerrena</taxon>
    </lineage>
</organism>
<keyword evidence="3" id="KW-1185">Reference proteome</keyword>